<sequence>MTRAYRELRDEYVDVWDRFDALFAFRPSMHDFPAITEPPPSVTWRLGDPDDDRFVEVVRAAVTALAGDGSILCLDWQHTCYRVWPALVGPDNLDPPGDPGWPLSPYPDGDYHVYLAEDFRLGTFGHPWEWTLCVFGADLLDLVEADLHRLLGPPVRRDGAPAA</sequence>
<evidence type="ECO:0000313" key="2">
    <source>
        <dbReference type="Proteomes" id="UP001612812"/>
    </source>
</evidence>
<proteinExistence type="predicted"/>
<evidence type="ECO:0000313" key="1">
    <source>
        <dbReference type="EMBL" id="MFI7266437.1"/>
    </source>
</evidence>
<dbReference type="InterPro" id="IPR020323">
    <property type="entry name" value="DUF2716"/>
</dbReference>
<reference evidence="1 2" key="1">
    <citation type="submission" date="2024-10" db="EMBL/GenBank/DDBJ databases">
        <title>The Natural Products Discovery Center: Release of the First 8490 Sequenced Strains for Exploring Actinobacteria Biosynthetic Diversity.</title>
        <authorList>
            <person name="Kalkreuter E."/>
            <person name="Kautsar S.A."/>
            <person name="Yang D."/>
            <person name="Bader C.D."/>
            <person name="Teijaro C.N."/>
            <person name="Fluegel L."/>
            <person name="Davis C.M."/>
            <person name="Simpson J.R."/>
            <person name="Lauterbach L."/>
            <person name="Steele A.D."/>
            <person name="Gui C."/>
            <person name="Meng S."/>
            <person name="Li G."/>
            <person name="Viehrig K."/>
            <person name="Ye F."/>
            <person name="Su P."/>
            <person name="Kiefer A.F."/>
            <person name="Nichols A."/>
            <person name="Cepeda A.J."/>
            <person name="Yan W."/>
            <person name="Fan B."/>
            <person name="Jiang Y."/>
            <person name="Adhikari A."/>
            <person name="Zheng C.-J."/>
            <person name="Schuster L."/>
            <person name="Cowan T.M."/>
            <person name="Smanski M.J."/>
            <person name="Chevrette M.G."/>
            <person name="De Carvalho L.P.S."/>
            <person name="Shen B."/>
        </authorList>
    </citation>
    <scope>NUCLEOTIDE SEQUENCE [LARGE SCALE GENOMIC DNA]</scope>
    <source>
        <strain evidence="1 2">NPDC049845</strain>
    </source>
</reference>
<protein>
    <submittedName>
        <fullName evidence="1">DUF2716 domain-containing protein</fullName>
    </submittedName>
</protein>
<dbReference type="EMBL" id="JBITLE010000019">
    <property type="protein sequence ID" value="MFI7266437.1"/>
    <property type="molecule type" value="Genomic_DNA"/>
</dbReference>
<organism evidence="1 2">
    <name type="scientific">Micromonospora maritima</name>
    <dbReference type="NCBI Taxonomy" id="986711"/>
    <lineage>
        <taxon>Bacteria</taxon>
        <taxon>Bacillati</taxon>
        <taxon>Actinomycetota</taxon>
        <taxon>Actinomycetes</taxon>
        <taxon>Micromonosporales</taxon>
        <taxon>Micromonosporaceae</taxon>
        <taxon>Micromonospora</taxon>
    </lineage>
</organism>
<comment type="caution">
    <text evidence="1">The sequence shown here is derived from an EMBL/GenBank/DDBJ whole genome shotgun (WGS) entry which is preliminary data.</text>
</comment>
<dbReference type="Proteomes" id="UP001612812">
    <property type="component" value="Unassembled WGS sequence"/>
</dbReference>
<dbReference type="Pfam" id="PF10898">
    <property type="entry name" value="DUF2716"/>
    <property type="match status" value="1"/>
</dbReference>
<name>A0ABW7ZUD7_9ACTN</name>
<accession>A0ABW7ZUD7</accession>
<gene>
    <name evidence="1" type="ORF">ACIBP4_29535</name>
</gene>
<dbReference type="RefSeq" id="WP_396771717.1">
    <property type="nucleotide sequence ID" value="NZ_JBITLA010000021.1"/>
</dbReference>
<keyword evidence="2" id="KW-1185">Reference proteome</keyword>